<dbReference type="Proteomes" id="UP000597459">
    <property type="component" value="Unassembled WGS sequence"/>
</dbReference>
<dbReference type="GO" id="GO:0006402">
    <property type="term" value="P:mRNA catabolic process"/>
    <property type="evidence" value="ECO:0007669"/>
    <property type="project" value="TreeGrafter"/>
</dbReference>
<accession>A0A967BA35</accession>
<protein>
    <submittedName>
        <fullName evidence="2">RNB domain-containing ribonuclease</fullName>
    </submittedName>
</protein>
<dbReference type="Pfam" id="PF00773">
    <property type="entry name" value="RNB"/>
    <property type="match status" value="2"/>
</dbReference>
<comment type="caution">
    <text evidence="2">The sequence shown here is derived from an EMBL/GenBank/DDBJ whole genome shotgun (WGS) entry which is preliminary data.</text>
</comment>
<dbReference type="SUPFAM" id="SSF50249">
    <property type="entry name" value="Nucleic acid-binding proteins"/>
    <property type="match status" value="1"/>
</dbReference>
<keyword evidence="3" id="KW-1185">Reference proteome</keyword>
<dbReference type="SMART" id="SM00955">
    <property type="entry name" value="RNB"/>
    <property type="match status" value="1"/>
</dbReference>
<dbReference type="PANTHER" id="PTHR23355">
    <property type="entry name" value="RIBONUCLEASE"/>
    <property type="match status" value="1"/>
</dbReference>
<evidence type="ECO:0000313" key="3">
    <source>
        <dbReference type="Proteomes" id="UP000597459"/>
    </source>
</evidence>
<dbReference type="GO" id="GO:0003723">
    <property type="term" value="F:RNA binding"/>
    <property type="evidence" value="ECO:0007669"/>
    <property type="project" value="InterPro"/>
</dbReference>
<evidence type="ECO:0000313" key="2">
    <source>
        <dbReference type="EMBL" id="NHO53223.1"/>
    </source>
</evidence>
<sequence length="567" mass="61787">MTGLDRKRMSLDRDALLCLLRQAEEPLTPPEILRRLGLAPSAKGALKALLREMTLEGVFCDPALAGRLRGMRDLPRVAELVVTGQDRYGGLIAWFAKGPPLAGAIPPVVFLRVDAVQFLRPRLASRVLARLTPLGPGRFAGRVLRLLEADAGQTVGVLRTVDGCCAAEVVDLTDPSAMERAPDGRVLGTQDQPATLMLACQLEAGLPEVFPDEVLREAAACQPMDEATARKQGRLDVRDLPLLTIDGVHARDFDDAIWAGEVETGLRLVVAIADVAHYVTKGSALDHEARRRGHSVYLPDRVVPMLPPRLSENLCSLRPNEDRPCVLFDLRLSADGELESAELRRGFMRSHARLTYERMQAVLDGQEEPPERIPSAMIGALRTVDRALAAAEARRGATRCEDTQAVVQFRWDNGQPIPYCDVPLTSHRMIERFMVMANHAAARLMRDASHAGLFRVHPKGMGVNPSRLPAFASPCPAPHHALALDVYTHVTSPIRRYADLLCHRSLLDGVEEPEEDRAALAVHLAATEGRAACVAAVASARLLTWCGEVAERGGHVTNATPSGSRSR</sequence>
<reference evidence="2" key="1">
    <citation type="submission" date="2019-11" db="EMBL/GenBank/DDBJ databases">
        <title>Description of new Acetobacter species.</title>
        <authorList>
            <person name="Cleenwerck I."/>
            <person name="Sombolestani A.S."/>
        </authorList>
    </citation>
    <scope>NUCLEOTIDE SEQUENCE</scope>
    <source>
        <strain evidence="2">LMG 1626</strain>
    </source>
</reference>
<dbReference type="InterPro" id="IPR012340">
    <property type="entry name" value="NA-bd_OB-fold"/>
</dbReference>
<name>A0A967BA35_9PROT</name>
<dbReference type="InterPro" id="IPR001900">
    <property type="entry name" value="RNase_II/R"/>
</dbReference>
<dbReference type="PANTHER" id="PTHR23355:SF9">
    <property type="entry name" value="DIS3-LIKE EXONUCLEASE 2"/>
    <property type="match status" value="1"/>
</dbReference>
<feature type="domain" description="RNB" evidence="1">
    <location>
        <begin position="234"/>
        <end position="512"/>
    </location>
</feature>
<dbReference type="AlphaFoldDB" id="A0A967BA35"/>
<evidence type="ECO:0000259" key="1">
    <source>
        <dbReference type="SMART" id="SM00955"/>
    </source>
</evidence>
<organism evidence="2 3">
    <name type="scientific">Acetobacter estunensis</name>
    <dbReference type="NCBI Taxonomy" id="104097"/>
    <lineage>
        <taxon>Bacteria</taxon>
        <taxon>Pseudomonadati</taxon>
        <taxon>Pseudomonadota</taxon>
        <taxon>Alphaproteobacteria</taxon>
        <taxon>Acetobacterales</taxon>
        <taxon>Acetobacteraceae</taxon>
        <taxon>Acetobacter</taxon>
    </lineage>
</organism>
<proteinExistence type="predicted"/>
<dbReference type="InterPro" id="IPR050180">
    <property type="entry name" value="RNR_Ribonuclease"/>
</dbReference>
<gene>
    <name evidence="2" type="ORF">GOB87_04510</name>
</gene>
<dbReference type="GO" id="GO:0000175">
    <property type="term" value="F:3'-5'-RNA exonuclease activity"/>
    <property type="evidence" value="ECO:0007669"/>
    <property type="project" value="TreeGrafter"/>
</dbReference>
<dbReference type="EMBL" id="WOTH01000006">
    <property type="protein sequence ID" value="NHO53223.1"/>
    <property type="molecule type" value="Genomic_DNA"/>
</dbReference>